<dbReference type="Proteomes" id="UP000540506">
    <property type="component" value="Unassembled WGS sequence"/>
</dbReference>
<evidence type="ECO:0000313" key="2">
    <source>
        <dbReference type="Proteomes" id="UP000540506"/>
    </source>
</evidence>
<keyword evidence="2" id="KW-1185">Reference proteome</keyword>
<gene>
    <name evidence="1" type="ORF">FHR34_005512</name>
</gene>
<evidence type="ECO:0000313" key="1">
    <source>
        <dbReference type="EMBL" id="MBB4926519.1"/>
    </source>
</evidence>
<reference evidence="1 2" key="1">
    <citation type="submission" date="2020-08" db="EMBL/GenBank/DDBJ databases">
        <title>Sequencing the genomes of 1000 actinobacteria strains.</title>
        <authorList>
            <person name="Klenk H.-P."/>
        </authorList>
    </citation>
    <scope>NUCLEOTIDE SEQUENCE [LARGE SCALE GENOMIC DNA]</scope>
    <source>
        <strain evidence="1 2">DSM 41654</strain>
    </source>
</reference>
<dbReference type="EMBL" id="JACHJV010000001">
    <property type="protein sequence ID" value="MBB4926519.1"/>
    <property type="molecule type" value="Genomic_DNA"/>
</dbReference>
<organism evidence="1 2">
    <name type="scientific">Kitasatospora kifunensis</name>
    <name type="common">Streptomyces kifunensis</name>
    <dbReference type="NCBI Taxonomy" id="58351"/>
    <lineage>
        <taxon>Bacteria</taxon>
        <taxon>Bacillati</taxon>
        <taxon>Actinomycetota</taxon>
        <taxon>Actinomycetes</taxon>
        <taxon>Kitasatosporales</taxon>
        <taxon>Streptomycetaceae</taxon>
        <taxon>Kitasatospora</taxon>
    </lineage>
</organism>
<accession>A0A7W7VYB6</accession>
<sequence length="93" mass="9928">MPAYPASPTTVYRPQVGQLVADLAHHGRQGIYMDTLGGRAYLRPNGGGCEWDTDPDRLEPVPEATGLAPVSQRRNATRCAADVQLPEAPESAA</sequence>
<dbReference type="AlphaFoldDB" id="A0A7W7VYB6"/>
<comment type="caution">
    <text evidence="1">The sequence shown here is derived from an EMBL/GenBank/DDBJ whole genome shotgun (WGS) entry which is preliminary data.</text>
</comment>
<protein>
    <submittedName>
        <fullName evidence="1">Uncharacterized protein</fullName>
    </submittedName>
</protein>
<name>A0A7W7VYB6_KITKI</name>
<proteinExistence type="predicted"/>